<dbReference type="PROSITE" id="PS51257">
    <property type="entry name" value="PROKAR_LIPOPROTEIN"/>
    <property type="match status" value="1"/>
</dbReference>
<reference evidence="2 3" key="1">
    <citation type="submission" date="2019-11" db="EMBL/GenBank/DDBJ databases">
        <title>Whole genome sequence of Haloferax sp. MBLA0078.</title>
        <authorList>
            <person name="Seo M.-J."/>
            <person name="Cho E.-S."/>
        </authorList>
    </citation>
    <scope>NUCLEOTIDE SEQUENCE [LARGE SCALE GENOMIC DNA]</scope>
    <source>
        <strain evidence="2 3">MBLA0078</strain>
    </source>
</reference>
<dbReference type="AlphaFoldDB" id="A0A6A8G963"/>
<comment type="caution">
    <text evidence="2">The sequence shown here is derived from an EMBL/GenBank/DDBJ whole genome shotgun (WGS) entry which is preliminary data.</text>
</comment>
<feature type="compositionally biased region" description="Polar residues" evidence="1">
    <location>
        <begin position="30"/>
        <end position="39"/>
    </location>
</feature>
<feature type="compositionally biased region" description="Low complexity" evidence="1">
    <location>
        <begin position="47"/>
        <end position="62"/>
    </location>
</feature>
<evidence type="ECO:0008006" key="4">
    <source>
        <dbReference type="Google" id="ProtNLM"/>
    </source>
</evidence>
<accession>A0A6A8G963</accession>
<protein>
    <recommendedName>
        <fullName evidence="4">Lipoprotein</fullName>
    </recommendedName>
</protein>
<dbReference type="OrthoDB" id="383683at2157"/>
<organism evidence="2 3">
    <name type="scientific">Haloferax marinum</name>
    <dbReference type="NCBI Taxonomy" id="2666143"/>
    <lineage>
        <taxon>Archaea</taxon>
        <taxon>Methanobacteriati</taxon>
        <taxon>Methanobacteriota</taxon>
        <taxon>Stenosarchaea group</taxon>
        <taxon>Halobacteria</taxon>
        <taxon>Halobacteriales</taxon>
        <taxon>Haloferacaceae</taxon>
        <taxon>Haloferax</taxon>
    </lineage>
</organism>
<dbReference type="EMBL" id="WKJQ01000001">
    <property type="protein sequence ID" value="MRW97148.1"/>
    <property type="molecule type" value="Genomic_DNA"/>
</dbReference>
<feature type="region of interest" description="Disordered" evidence="1">
    <location>
        <begin position="20"/>
        <end position="68"/>
    </location>
</feature>
<dbReference type="RefSeq" id="WP_151112204.1">
    <property type="nucleotide sequence ID" value="NZ_WKJQ01000001.1"/>
</dbReference>
<evidence type="ECO:0000256" key="1">
    <source>
        <dbReference type="SAM" id="MobiDB-lite"/>
    </source>
</evidence>
<dbReference type="Proteomes" id="UP000443423">
    <property type="component" value="Unassembled WGS sequence"/>
</dbReference>
<evidence type="ECO:0000313" key="3">
    <source>
        <dbReference type="Proteomes" id="UP000443423"/>
    </source>
</evidence>
<evidence type="ECO:0000313" key="2">
    <source>
        <dbReference type="EMBL" id="MRW97148.1"/>
    </source>
</evidence>
<keyword evidence="3" id="KW-1185">Reference proteome</keyword>
<sequence length="160" mass="17131">MRWVVLLLVTISMITLGGCVGSGDGLTEAPSETVTTETPVDQPVSETPANTTSQLTTTPTPSNGGGGQVKLRVKVVETIPENTTVRQYNTSSPPPQTIKQTLDSALASNDGFDAVSLSESQESEVQKELDSISTDSESSAIGYYVQYQNETFRLMLIQLE</sequence>
<gene>
    <name evidence="2" type="ORF">GJR99_11270</name>
</gene>
<proteinExistence type="predicted"/>
<name>A0A6A8G963_9EURY</name>